<protein>
    <submittedName>
        <fullName evidence="1">GNAT domain-containing protein</fullName>
    </submittedName>
</protein>
<comment type="caution">
    <text evidence="1">The sequence shown here is derived from an EMBL/GenBank/DDBJ whole genome shotgun (WGS) entry which is preliminary data.</text>
</comment>
<sequence>MSPTVESSSAPSRPAPGPEPDPATFVRVRTTLPRRPLPPNATRQPIVTERLILRVLTIDDLPALYTLRTQPEVMHWTSVGVPDQTIEESKEKLLPFLTPRDEGTFNFAICDRASGDLIGLGGSHNYRSSLGWPEVGYMIRKEYWGRGLGTEFLRAWLPAWSALEREEAEVEVDARTMDEGEGKEEGGDGKVRERLIAITADANDRSQGVLKKAGFEWFLTWVTGDSRKGTGPDLMIELPSYRFFVGGKKVDGGEVTA</sequence>
<evidence type="ECO:0000313" key="2">
    <source>
        <dbReference type="Proteomes" id="UP000724584"/>
    </source>
</evidence>
<gene>
    <name evidence="1" type="ORF">F5144DRAFT_72506</name>
</gene>
<dbReference type="Proteomes" id="UP000724584">
    <property type="component" value="Unassembled WGS sequence"/>
</dbReference>
<keyword evidence="2" id="KW-1185">Reference proteome</keyword>
<dbReference type="EMBL" id="JAGIZQ010000001">
    <property type="protein sequence ID" value="KAH6651059.1"/>
    <property type="molecule type" value="Genomic_DNA"/>
</dbReference>
<accession>A0ACB7PQC3</accession>
<proteinExistence type="predicted"/>
<name>A0ACB7PQC3_9PEZI</name>
<evidence type="ECO:0000313" key="1">
    <source>
        <dbReference type="EMBL" id="KAH6651059.1"/>
    </source>
</evidence>
<organism evidence="1 2">
    <name type="scientific">Chaetomium tenue</name>
    <dbReference type="NCBI Taxonomy" id="1854479"/>
    <lineage>
        <taxon>Eukaryota</taxon>
        <taxon>Fungi</taxon>
        <taxon>Dikarya</taxon>
        <taxon>Ascomycota</taxon>
        <taxon>Pezizomycotina</taxon>
        <taxon>Sordariomycetes</taxon>
        <taxon>Sordariomycetidae</taxon>
        <taxon>Sordariales</taxon>
        <taxon>Chaetomiaceae</taxon>
        <taxon>Chaetomium</taxon>
    </lineage>
</organism>
<reference evidence="1 2" key="1">
    <citation type="journal article" date="2021" name="Nat. Commun.">
        <title>Genetic determinants of endophytism in the Arabidopsis root mycobiome.</title>
        <authorList>
            <person name="Mesny F."/>
            <person name="Miyauchi S."/>
            <person name="Thiergart T."/>
            <person name="Pickel B."/>
            <person name="Atanasova L."/>
            <person name="Karlsson M."/>
            <person name="Huettel B."/>
            <person name="Barry K.W."/>
            <person name="Haridas S."/>
            <person name="Chen C."/>
            <person name="Bauer D."/>
            <person name="Andreopoulos W."/>
            <person name="Pangilinan J."/>
            <person name="LaButti K."/>
            <person name="Riley R."/>
            <person name="Lipzen A."/>
            <person name="Clum A."/>
            <person name="Drula E."/>
            <person name="Henrissat B."/>
            <person name="Kohler A."/>
            <person name="Grigoriev I.V."/>
            <person name="Martin F.M."/>
            <person name="Hacquard S."/>
        </authorList>
    </citation>
    <scope>NUCLEOTIDE SEQUENCE [LARGE SCALE GENOMIC DNA]</scope>
    <source>
        <strain evidence="1 2">MPI-SDFR-AT-0079</strain>
    </source>
</reference>